<feature type="region of interest" description="Disordered" evidence="7">
    <location>
        <begin position="175"/>
        <end position="212"/>
    </location>
</feature>
<dbReference type="GO" id="GO:0005634">
    <property type="term" value="C:nucleus"/>
    <property type="evidence" value="ECO:0007669"/>
    <property type="project" value="UniProtKB-SubCell"/>
</dbReference>
<dbReference type="GO" id="GO:0006397">
    <property type="term" value="P:mRNA processing"/>
    <property type="evidence" value="ECO:0007669"/>
    <property type="project" value="UniProtKB-KW"/>
</dbReference>
<evidence type="ECO:0000256" key="7">
    <source>
        <dbReference type="SAM" id="MobiDB-lite"/>
    </source>
</evidence>
<dbReference type="Gene3D" id="3.30.70.330">
    <property type="match status" value="2"/>
</dbReference>
<dbReference type="AlphaFoldDB" id="A0AAN9YSD5"/>
<evidence type="ECO:0000256" key="2">
    <source>
        <dbReference type="ARBA" id="ARBA00022664"/>
    </source>
</evidence>
<feature type="domain" description="RRM" evidence="8">
    <location>
        <begin position="14"/>
        <end position="91"/>
    </location>
</feature>
<feature type="compositionally biased region" description="Basic and acidic residues" evidence="7">
    <location>
        <begin position="185"/>
        <end position="212"/>
    </location>
</feature>
<proteinExistence type="predicted"/>
<reference evidence="9 10" key="1">
    <citation type="submission" date="2024-02" db="EMBL/GenBank/DDBJ databases">
        <title>De novo assembly and annotation of 12 fungi associated with fruit tree decline syndrome in Ontario, Canada.</title>
        <authorList>
            <person name="Sulman M."/>
            <person name="Ellouze W."/>
            <person name="Ilyukhin E."/>
        </authorList>
    </citation>
    <scope>NUCLEOTIDE SEQUENCE [LARGE SCALE GENOMIC DNA]</scope>
    <source>
        <strain evidence="9 10">M11/M66-122</strain>
    </source>
</reference>
<evidence type="ECO:0000256" key="5">
    <source>
        <dbReference type="ARBA" id="ARBA00023242"/>
    </source>
</evidence>
<dbReference type="InterPro" id="IPR051106">
    <property type="entry name" value="RNA-bind/splicing_reg"/>
</dbReference>
<dbReference type="PANTHER" id="PTHR48028">
    <property type="entry name" value="GLYCINE-RICH RNA-BINDING PROTEIN RZ1A"/>
    <property type="match status" value="1"/>
</dbReference>
<sequence>MESANPAAEDGDQHGIFVSNMTFDATDLHLREAYSQYGEIKSINIGRDGRGLSRGFGFVIFTTKEAADKAVAATDNTFWHGRRINVQHRKSTGPANRVDRSEPKPPSLSLYIGNIPYETSDTDLNDLFKSLDGVTDVRVAVDRQTGWPRGFAHADFGDQASATKAYEKLSAHSLGGRQLRVDYTQPKRDRVERNDRGDRGDRNDRGPRRPDF</sequence>
<evidence type="ECO:0000313" key="9">
    <source>
        <dbReference type="EMBL" id="KAK7752434.1"/>
    </source>
</evidence>
<protein>
    <recommendedName>
        <fullName evidence="8">RRM domain-containing protein</fullName>
    </recommendedName>
</protein>
<comment type="caution">
    <text evidence="9">The sequence shown here is derived from an EMBL/GenBank/DDBJ whole genome shotgun (WGS) entry which is preliminary data.</text>
</comment>
<dbReference type="SMART" id="SM00360">
    <property type="entry name" value="RRM"/>
    <property type="match status" value="2"/>
</dbReference>
<keyword evidence="10" id="KW-1185">Reference proteome</keyword>
<keyword evidence="2" id="KW-0507">mRNA processing</keyword>
<dbReference type="InterPro" id="IPR012677">
    <property type="entry name" value="Nucleotide-bd_a/b_plait_sf"/>
</dbReference>
<keyword evidence="4" id="KW-0508">mRNA splicing</keyword>
<dbReference type="EMBL" id="JAKJXP020000038">
    <property type="protein sequence ID" value="KAK7752434.1"/>
    <property type="molecule type" value="Genomic_DNA"/>
</dbReference>
<evidence type="ECO:0000259" key="8">
    <source>
        <dbReference type="PROSITE" id="PS50102"/>
    </source>
</evidence>
<dbReference type="GO" id="GO:0003723">
    <property type="term" value="F:RNA binding"/>
    <property type="evidence" value="ECO:0007669"/>
    <property type="project" value="UniProtKB-UniRule"/>
</dbReference>
<dbReference type="PROSITE" id="PS50102">
    <property type="entry name" value="RRM"/>
    <property type="match status" value="2"/>
</dbReference>
<accession>A0AAN9YSD5</accession>
<organism evidence="9 10">
    <name type="scientific">Diatrype stigma</name>
    <dbReference type="NCBI Taxonomy" id="117547"/>
    <lineage>
        <taxon>Eukaryota</taxon>
        <taxon>Fungi</taxon>
        <taxon>Dikarya</taxon>
        <taxon>Ascomycota</taxon>
        <taxon>Pezizomycotina</taxon>
        <taxon>Sordariomycetes</taxon>
        <taxon>Xylariomycetidae</taxon>
        <taxon>Xylariales</taxon>
        <taxon>Diatrypaceae</taxon>
        <taxon>Diatrype</taxon>
    </lineage>
</organism>
<dbReference type="GO" id="GO:0008380">
    <property type="term" value="P:RNA splicing"/>
    <property type="evidence" value="ECO:0007669"/>
    <property type="project" value="UniProtKB-KW"/>
</dbReference>
<evidence type="ECO:0000256" key="6">
    <source>
        <dbReference type="PROSITE-ProRule" id="PRU00176"/>
    </source>
</evidence>
<dbReference type="InterPro" id="IPR035979">
    <property type="entry name" value="RBD_domain_sf"/>
</dbReference>
<evidence type="ECO:0000256" key="1">
    <source>
        <dbReference type="ARBA" id="ARBA00004123"/>
    </source>
</evidence>
<dbReference type="Pfam" id="PF00076">
    <property type="entry name" value="RRM_1"/>
    <property type="match status" value="2"/>
</dbReference>
<keyword evidence="3 6" id="KW-0694">RNA-binding</keyword>
<name>A0AAN9YSD5_9PEZI</name>
<dbReference type="InterPro" id="IPR000504">
    <property type="entry name" value="RRM_dom"/>
</dbReference>
<dbReference type="Proteomes" id="UP001320420">
    <property type="component" value="Unassembled WGS sequence"/>
</dbReference>
<keyword evidence="5" id="KW-0539">Nucleus</keyword>
<gene>
    <name evidence="9" type="ORF">SLS62_005587</name>
</gene>
<dbReference type="SUPFAM" id="SSF54928">
    <property type="entry name" value="RNA-binding domain, RBD"/>
    <property type="match status" value="2"/>
</dbReference>
<comment type="subcellular location">
    <subcellularLocation>
        <location evidence="1">Nucleus</location>
    </subcellularLocation>
</comment>
<dbReference type="PANTHER" id="PTHR48028:SF4">
    <property type="entry name" value="SC35-LIKE SPLICING FACTOR"/>
    <property type="match status" value="1"/>
</dbReference>
<evidence type="ECO:0000256" key="3">
    <source>
        <dbReference type="ARBA" id="ARBA00022884"/>
    </source>
</evidence>
<evidence type="ECO:0000256" key="4">
    <source>
        <dbReference type="ARBA" id="ARBA00023187"/>
    </source>
</evidence>
<dbReference type="CDD" id="cd00590">
    <property type="entry name" value="RRM_SF"/>
    <property type="match status" value="1"/>
</dbReference>
<feature type="domain" description="RRM" evidence="8">
    <location>
        <begin position="108"/>
        <end position="186"/>
    </location>
</feature>
<evidence type="ECO:0000313" key="10">
    <source>
        <dbReference type="Proteomes" id="UP001320420"/>
    </source>
</evidence>